<evidence type="ECO:0000256" key="1">
    <source>
        <dbReference type="SAM" id="Phobius"/>
    </source>
</evidence>
<reference evidence="2" key="1">
    <citation type="submission" date="2014-09" db="EMBL/GenBank/DDBJ databases">
        <authorList>
            <person name="Magalhaes I.L.F."/>
            <person name="Oliveira U."/>
            <person name="Santos F.R."/>
            <person name="Vidigal T.H.D.A."/>
            <person name="Brescovit A.D."/>
            <person name="Santos A.J."/>
        </authorList>
    </citation>
    <scope>NUCLEOTIDE SEQUENCE</scope>
    <source>
        <tissue evidence="2">Shoot tissue taken approximately 20 cm above the soil surface</tissue>
    </source>
</reference>
<organism evidence="2">
    <name type="scientific">Arundo donax</name>
    <name type="common">Giant reed</name>
    <name type="synonym">Donax arundinaceus</name>
    <dbReference type="NCBI Taxonomy" id="35708"/>
    <lineage>
        <taxon>Eukaryota</taxon>
        <taxon>Viridiplantae</taxon>
        <taxon>Streptophyta</taxon>
        <taxon>Embryophyta</taxon>
        <taxon>Tracheophyta</taxon>
        <taxon>Spermatophyta</taxon>
        <taxon>Magnoliopsida</taxon>
        <taxon>Liliopsida</taxon>
        <taxon>Poales</taxon>
        <taxon>Poaceae</taxon>
        <taxon>PACMAD clade</taxon>
        <taxon>Arundinoideae</taxon>
        <taxon>Arundineae</taxon>
        <taxon>Arundo</taxon>
    </lineage>
</organism>
<proteinExistence type="predicted"/>
<dbReference type="AlphaFoldDB" id="A0A0A9E3V7"/>
<name>A0A0A9E3V7_ARUDO</name>
<dbReference type="EMBL" id="GBRH01205325">
    <property type="protein sequence ID" value="JAD92570.1"/>
    <property type="molecule type" value="Transcribed_RNA"/>
</dbReference>
<keyword evidence="1" id="KW-1133">Transmembrane helix</keyword>
<protein>
    <submittedName>
        <fullName evidence="2">Uncharacterized protein</fullName>
    </submittedName>
</protein>
<accession>A0A0A9E3V7</accession>
<evidence type="ECO:0000313" key="2">
    <source>
        <dbReference type="EMBL" id="JAD92570.1"/>
    </source>
</evidence>
<keyword evidence="1" id="KW-0812">Transmembrane</keyword>
<reference evidence="2" key="2">
    <citation type="journal article" date="2015" name="Data Brief">
        <title>Shoot transcriptome of the giant reed, Arundo donax.</title>
        <authorList>
            <person name="Barrero R.A."/>
            <person name="Guerrero F.D."/>
            <person name="Moolhuijzen P."/>
            <person name="Goolsby J.A."/>
            <person name="Tidwell J."/>
            <person name="Bellgard S.E."/>
            <person name="Bellgard M.I."/>
        </authorList>
    </citation>
    <scope>NUCLEOTIDE SEQUENCE</scope>
    <source>
        <tissue evidence="2">Shoot tissue taken approximately 20 cm above the soil surface</tissue>
    </source>
</reference>
<sequence length="50" mass="5591">MTERHVEAQILSNSTTDYLVSLQNCFCNLAVYVIFLLPSGQINSAILRTC</sequence>
<keyword evidence="1" id="KW-0472">Membrane</keyword>
<feature type="transmembrane region" description="Helical" evidence="1">
    <location>
        <begin position="20"/>
        <end position="38"/>
    </location>
</feature>